<proteinExistence type="inferred from homology"/>
<evidence type="ECO:0000259" key="7">
    <source>
        <dbReference type="Pfam" id="PF03458"/>
    </source>
</evidence>
<keyword evidence="3" id="KW-1003">Cell membrane</keyword>
<sequence length="228" mass="24359">MISFDLALVWLDLAGVFFFAVSGSLLAARKQFDIIGSLLLASLVALGGGVIRDIIIGAGVPAAFSNPVYLLPPVLAAGLVYFLFFSVQRFTSLLTLFDAGGLALFCITGTVKALAAGLHPMAAVVLGVTTAVGGGVLRDITANEVPSLFNDRDLYALPAILGAVLTAWLWHSGTFNGASAALVAAAVFLFRVAAWRWSWRVPLAVRGWYRTAHGTKVRVRQRKKFRRP</sequence>
<feature type="domain" description="Glycine transporter" evidence="7">
    <location>
        <begin position="96"/>
        <end position="170"/>
    </location>
</feature>
<dbReference type="AlphaFoldDB" id="A0A1G8KTH3"/>
<dbReference type="RefSeq" id="WP_074587119.1">
    <property type="nucleotide sequence ID" value="NZ_FNEI01000002.1"/>
</dbReference>
<dbReference type="Proteomes" id="UP000182130">
    <property type="component" value="Unassembled WGS sequence"/>
</dbReference>
<name>A0A1G8KTH3_9MICC</name>
<dbReference type="Pfam" id="PF03458">
    <property type="entry name" value="Gly_transporter"/>
    <property type="match status" value="2"/>
</dbReference>
<evidence type="ECO:0000256" key="5">
    <source>
        <dbReference type="ARBA" id="ARBA00022989"/>
    </source>
</evidence>
<keyword evidence="4" id="KW-0812">Transmembrane</keyword>
<evidence type="ECO:0000256" key="4">
    <source>
        <dbReference type="ARBA" id="ARBA00022692"/>
    </source>
</evidence>
<accession>A0A1G8KTH3</accession>
<keyword evidence="5" id="KW-1133">Transmembrane helix</keyword>
<keyword evidence="6" id="KW-0472">Membrane</keyword>
<evidence type="ECO:0000256" key="2">
    <source>
        <dbReference type="ARBA" id="ARBA00008193"/>
    </source>
</evidence>
<dbReference type="OrthoDB" id="9791874at2"/>
<evidence type="ECO:0000256" key="6">
    <source>
        <dbReference type="ARBA" id="ARBA00023136"/>
    </source>
</evidence>
<evidence type="ECO:0000313" key="8">
    <source>
        <dbReference type="EMBL" id="SDI46724.1"/>
    </source>
</evidence>
<dbReference type="PANTHER" id="PTHR30506">
    <property type="entry name" value="INNER MEMBRANE PROTEIN"/>
    <property type="match status" value="1"/>
</dbReference>
<dbReference type="GO" id="GO:0005886">
    <property type="term" value="C:plasma membrane"/>
    <property type="evidence" value="ECO:0007669"/>
    <property type="project" value="UniProtKB-SubCell"/>
</dbReference>
<evidence type="ECO:0000313" key="9">
    <source>
        <dbReference type="Proteomes" id="UP000182130"/>
    </source>
</evidence>
<dbReference type="InterPro" id="IPR005115">
    <property type="entry name" value="Gly_transporter"/>
</dbReference>
<reference evidence="9" key="1">
    <citation type="submission" date="2016-10" db="EMBL/GenBank/DDBJ databases">
        <authorList>
            <person name="Varghese N."/>
            <person name="Submissions S."/>
        </authorList>
    </citation>
    <scope>NUCLEOTIDE SEQUENCE [LARGE SCALE GENOMIC DNA]</scope>
    <source>
        <strain evidence="9">CGMCC 1.10783</strain>
    </source>
</reference>
<comment type="subcellular location">
    <subcellularLocation>
        <location evidence="1">Cell membrane</location>
        <topology evidence="1">Multi-pass membrane protein</topology>
    </subcellularLocation>
</comment>
<organism evidence="8 9">
    <name type="scientific">Arthrobacter cupressi</name>
    <dbReference type="NCBI Taxonomy" id="1045773"/>
    <lineage>
        <taxon>Bacteria</taxon>
        <taxon>Bacillati</taxon>
        <taxon>Actinomycetota</taxon>
        <taxon>Actinomycetes</taxon>
        <taxon>Micrococcales</taxon>
        <taxon>Micrococcaceae</taxon>
        <taxon>Arthrobacter</taxon>
    </lineage>
</organism>
<dbReference type="PANTHER" id="PTHR30506:SF3">
    <property type="entry name" value="UPF0126 INNER MEMBRANE PROTEIN YADS-RELATED"/>
    <property type="match status" value="1"/>
</dbReference>
<protein>
    <submittedName>
        <fullName evidence="8">Uncharacterized membrane protein YeiH</fullName>
    </submittedName>
</protein>
<gene>
    <name evidence="8" type="ORF">SAMN05216555_102357</name>
</gene>
<comment type="similarity">
    <text evidence="2">Belongs to the UPF0126 family.</text>
</comment>
<keyword evidence="9" id="KW-1185">Reference proteome</keyword>
<dbReference type="STRING" id="1045773.SAMN05216555_102357"/>
<evidence type="ECO:0000256" key="1">
    <source>
        <dbReference type="ARBA" id="ARBA00004651"/>
    </source>
</evidence>
<dbReference type="EMBL" id="FNEI01000002">
    <property type="protein sequence ID" value="SDI46724.1"/>
    <property type="molecule type" value="Genomic_DNA"/>
</dbReference>
<feature type="domain" description="Glycine transporter" evidence="7">
    <location>
        <begin position="10"/>
        <end position="83"/>
    </location>
</feature>
<evidence type="ECO:0000256" key="3">
    <source>
        <dbReference type="ARBA" id="ARBA00022475"/>
    </source>
</evidence>